<keyword evidence="2" id="KW-1185">Reference proteome</keyword>
<comment type="caution">
    <text evidence="1">The sequence shown here is derived from an EMBL/GenBank/DDBJ whole genome shotgun (WGS) entry which is preliminary data.</text>
</comment>
<dbReference type="AlphaFoldDB" id="A0A643FIW3"/>
<accession>A0A643FIW3</accession>
<dbReference type="GO" id="GO:0050660">
    <property type="term" value="F:flavin adenine dinucleotide binding"/>
    <property type="evidence" value="ECO:0007669"/>
    <property type="project" value="InterPro"/>
</dbReference>
<dbReference type="Proteomes" id="UP000430120">
    <property type="component" value="Unassembled WGS sequence"/>
</dbReference>
<gene>
    <name evidence="1" type="ORF">F7Q92_02315</name>
</gene>
<dbReference type="GO" id="GO:0016627">
    <property type="term" value="F:oxidoreductase activity, acting on the CH-CH group of donors"/>
    <property type="evidence" value="ECO:0007669"/>
    <property type="project" value="InterPro"/>
</dbReference>
<evidence type="ECO:0008006" key="3">
    <source>
        <dbReference type="Google" id="ProtNLM"/>
    </source>
</evidence>
<dbReference type="InterPro" id="IPR009100">
    <property type="entry name" value="AcylCoA_DH/oxidase_NM_dom_sf"/>
</dbReference>
<evidence type="ECO:0000313" key="1">
    <source>
        <dbReference type="EMBL" id="KAB0584687.1"/>
    </source>
</evidence>
<reference evidence="1 2" key="1">
    <citation type="submission" date="2019-09" db="EMBL/GenBank/DDBJ databases">
        <title>Draft genome sequences of 48 bacterial type strains from the CCUG.</title>
        <authorList>
            <person name="Tunovic T."/>
            <person name="Pineiro-Iglesias B."/>
            <person name="Unosson C."/>
            <person name="Inganas E."/>
            <person name="Ohlen M."/>
            <person name="Cardew S."/>
            <person name="Jensie-Markopoulos S."/>
            <person name="Salva-Serra F."/>
            <person name="Jaen-Luchoro D."/>
            <person name="Karlsson R."/>
            <person name="Svensson-Stadler L."/>
            <person name="Chun J."/>
            <person name="Moore E."/>
        </authorList>
    </citation>
    <scope>NUCLEOTIDE SEQUENCE [LARGE SCALE GENOMIC DNA]</scope>
    <source>
        <strain evidence="1 2">CCUG 30977</strain>
    </source>
</reference>
<sequence length="228" mass="23345">MPIMHSSPFDLAPQALATSRSAAHTLRRLGQAGLFRLSLPSEHGGLDAPVGDLAAALAGLRATHPAAARLALAQLGAIQALLLGDNVALREFRLPALVAGERAAVLAGGPPGPALEGLPSAPVWRISGLLPGLANLSGDGFSLIARARLGDTLGWVCLDSETDGLDVLPPHPSGDAALARQAGLGDVRCRRVLFRVDEWLGEDSLTPALQAFQAQIAASASTTCSSPV</sequence>
<dbReference type="InterPro" id="IPR037069">
    <property type="entry name" value="AcylCoA_DH/ox_N_sf"/>
</dbReference>
<dbReference type="Gene3D" id="1.10.540.10">
    <property type="entry name" value="Acyl-CoA dehydrogenase/oxidase, N-terminal domain"/>
    <property type="match status" value="1"/>
</dbReference>
<protein>
    <recommendedName>
        <fullName evidence="3">Acyl-CoA dehydrogenase/oxidase N-terminal domain-containing protein</fullName>
    </recommendedName>
</protein>
<evidence type="ECO:0000313" key="2">
    <source>
        <dbReference type="Proteomes" id="UP000430120"/>
    </source>
</evidence>
<dbReference type="SUPFAM" id="SSF56645">
    <property type="entry name" value="Acyl-CoA dehydrogenase NM domain-like"/>
    <property type="match status" value="1"/>
</dbReference>
<organism evidence="1 2">
    <name type="scientific">Ideonella dechloratans</name>
    <dbReference type="NCBI Taxonomy" id="36863"/>
    <lineage>
        <taxon>Bacteria</taxon>
        <taxon>Pseudomonadati</taxon>
        <taxon>Pseudomonadota</taxon>
        <taxon>Betaproteobacteria</taxon>
        <taxon>Burkholderiales</taxon>
        <taxon>Sphaerotilaceae</taxon>
        <taxon>Ideonella</taxon>
    </lineage>
</organism>
<proteinExistence type="predicted"/>
<dbReference type="EMBL" id="VZPB01000004">
    <property type="protein sequence ID" value="KAB0584687.1"/>
    <property type="molecule type" value="Genomic_DNA"/>
</dbReference>
<name>A0A643FIW3_IDEDE</name>